<keyword evidence="3" id="KW-1185">Reference proteome</keyword>
<dbReference type="EMBL" id="CP001342">
    <property type="protein sequence ID" value="ACL42318.1"/>
    <property type="molecule type" value="Genomic_DNA"/>
</dbReference>
<sequence length="118" mass="13303">MKQPAARRPEQEEAPLSSNTDQPLGYVTIRIPIHAVTESESWEIPQEYTYLEPGEAELVTHDMPSGWHESLREELIESGIRLAQWTPEELASTCTRPAEAAPSQAPSLQLFSFEKEAR</sequence>
<gene>
    <name evidence="2" type="ordered locus">Achl_4367</name>
</gene>
<feature type="region of interest" description="Disordered" evidence="1">
    <location>
        <begin position="1"/>
        <end position="22"/>
    </location>
</feature>
<dbReference type="Proteomes" id="UP000002505">
    <property type="component" value="Plasmid pACHL01"/>
</dbReference>
<proteinExistence type="predicted"/>
<evidence type="ECO:0000313" key="3">
    <source>
        <dbReference type="Proteomes" id="UP000002505"/>
    </source>
</evidence>
<dbReference type="KEGG" id="ach:Achl_4367"/>
<evidence type="ECO:0000256" key="1">
    <source>
        <dbReference type="SAM" id="MobiDB-lite"/>
    </source>
</evidence>
<name>B8HIS1_PSECP</name>
<reference evidence="2" key="1">
    <citation type="submission" date="2009-01" db="EMBL/GenBank/DDBJ databases">
        <title>Complete sequence of plasmid1 of Arthrobacter chlorophenolicus A6.</title>
        <authorList>
            <consortium name="US DOE Joint Genome Institute"/>
            <person name="Lucas S."/>
            <person name="Copeland A."/>
            <person name="Lapidus A."/>
            <person name="Glavina del Rio T."/>
            <person name="Tice H."/>
            <person name="Bruce D."/>
            <person name="Goodwin L."/>
            <person name="Pitluck S."/>
            <person name="Goltsman E."/>
            <person name="Clum A."/>
            <person name="Larimer F."/>
            <person name="Land M."/>
            <person name="Hauser L."/>
            <person name="Kyrpides N."/>
            <person name="Mikhailova N."/>
            <person name="Jansson J."/>
            <person name="Richardson P."/>
        </authorList>
    </citation>
    <scope>NUCLEOTIDE SEQUENCE [LARGE SCALE GENOMIC DNA]</scope>
    <source>
        <strain evidence="2">A6</strain>
        <plasmid evidence="2">pACHL01</plasmid>
    </source>
</reference>
<evidence type="ECO:0000313" key="2">
    <source>
        <dbReference type="EMBL" id="ACL42318.1"/>
    </source>
</evidence>
<geneLocation type="plasmid" evidence="2 3">
    <name>pACHL01</name>
</geneLocation>
<protein>
    <submittedName>
        <fullName evidence="2">Uncharacterized protein</fullName>
    </submittedName>
</protein>
<accession>B8HIS1</accession>
<dbReference type="AlphaFoldDB" id="B8HIS1"/>
<dbReference type="HOGENOM" id="CLU_2068230_0_0_11"/>
<keyword evidence="2" id="KW-0614">Plasmid</keyword>
<organism evidence="2 3">
    <name type="scientific">Pseudarthrobacter chlorophenolicus (strain ATCC 700700 / DSM 12829 / CIP 107037 / JCM 12360 / KCTC 9906 / NCIMB 13794 / A6)</name>
    <name type="common">Arthrobacter chlorophenolicus</name>
    <dbReference type="NCBI Taxonomy" id="452863"/>
    <lineage>
        <taxon>Bacteria</taxon>
        <taxon>Bacillati</taxon>
        <taxon>Actinomycetota</taxon>
        <taxon>Actinomycetes</taxon>
        <taxon>Micrococcales</taxon>
        <taxon>Micrococcaceae</taxon>
        <taxon>Pseudarthrobacter</taxon>
    </lineage>
</organism>
<feature type="region of interest" description="Disordered" evidence="1">
    <location>
        <begin position="96"/>
        <end position="118"/>
    </location>
</feature>